<keyword evidence="3" id="KW-0472">Membrane</keyword>
<dbReference type="EMBL" id="FAXC01000494">
    <property type="protein sequence ID" value="CUV10777.1"/>
    <property type="molecule type" value="Genomic_DNA"/>
</dbReference>
<dbReference type="GO" id="GO:0003841">
    <property type="term" value="F:1-acylglycerol-3-phosphate O-acyltransferase activity"/>
    <property type="evidence" value="ECO:0007669"/>
    <property type="project" value="UniProtKB-EC"/>
</dbReference>
<dbReference type="SMART" id="SM00563">
    <property type="entry name" value="PlsC"/>
    <property type="match status" value="1"/>
</dbReference>
<dbReference type="PANTHER" id="PTHR10434">
    <property type="entry name" value="1-ACYL-SN-GLYCEROL-3-PHOSPHATE ACYLTRANSFERASE"/>
    <property type="match status" value="1"/>
</dbReference>
<evidence type="ECO:0000256" key="2">
    <source>
        <dbReference type="ARBA" id="ARBA00023315"/>
    </source>
</evidence>
<accession>A0A170QDS2</accession>
<protein>
    <submittedName>
        <fullName evidence="5">1-acyl-sn-glycerol-3-phosphate acyltransferase</fullName>
        <ecNumber evidence="5">2.3.1.51</ecNumber>
    </submittedName>
</protein>
<organism evidence="5">
    <name type="scientific">hydrothermal vent metagenome</name>
    <dbReference type="NCBI Taxonomy" id="652676"/>
    <lineage>
        <taxon>unclassified sequences</taxon>
        <taxon>metagenomes</taxon>
        <taxon>ecological metagenomes</taxon>
    </lineage>
</organism>
<keyword evidence="3" id="KW-1133">Transmembrane helix</keyword>
<dbReference type="AlphaFoldDB" id="A0A170QDS2"/>
<evidence type="ECO:0000313" key="5">
    <source>
        <dbReference type="EMBL" id="CUV10777.1"/>
    </source>
</evidence>
<reference evidence="5" key="1">
    <citation type="submission" date="2015-10" db="EMBL/GenBank/DDBJ databases">
        <authorList>
            <person name="Gilbert D.G."/>
        </authorList>
    </citation>
    <scope>NUCLEOTIDE SEQUENCE</scope>
</reference>
<keyword evidence="3" id="KW-0812">Transmembrane</keyword>
<dbReference type="InterPro" id="IPR002123">
    <property type="entry name" value="Plipid/glycerol_acylTrfase"/>
</dbReference>
<feature type="domain" description="Phospholipid/glycerol acyltransferase" evidence="4">
    <location>
        <begin position="49"/>
        <end position="160"/>
    </location>
</feature>
<proteinExistence type="predicted"/>
<feature type="transmembrane region" description="Helical" evidence="3">
    <location>
        <begin position="20"/>
        <end position="37"/>
    </location>
</feature>
<evidence type="ECO:0000256" key="3">
    <source>
        <dbReference type="SAM" id="Phobius"/>
    </source>
</evidence>
<dbReference type="CDD" id="cd07989">
    <property type="entry name" value="LPLAT_AGPAT-like"/>
    <property type="match status" value="1"/>
</dbReference>
<keyword evidence="1 5" id="KW-0808">Transferase</keyword>
<evidence type="ECO:0000259" key="4">
    <source>
        <dbReference type="SMART" id="SM00563"/>
    </source>
</evidence>
<dbReference type="Pfam" id="PF01553">
    <property type="entry name" value="Acyltransferase"/>
    <property type="match status" value="1"/>
</dbReference>
<dbReference type="GO" id="GO:0006654">
    <property type="term" value="P:phosphatidic acid biosynthetic process"/>
    <property type="evidence" value="ECO:0007669"/>
    <property type="project" value="TreeGrafter"/>
</dbReference>
<gene>
    <name evidence="5" type="ORF">MGWOODY_Mmi2518</name>
</gene>
<dbReference type="PANTHER" id="PTHR10434:SF11">
    <property type="entry name" value="1-ACYL-SN-GLYCEROL-3-PHOSPHATE ACYLTRANSFERASE"/>
    <property type="match status" value="1"/>
</dbReference>
<name>A0A170QDS2_9ZZZZ</name>
<keyword evidence="2 5" id="KW-0012">Acyltransferase</keyword>
<evidence type="ECO:0000256" key="1">
    <source>
        <dbReference type="ARBA" id="ARBA00022679"/>
    </source>
</evidence>
<sequence length="238" mass="27042">MSVRTRLDQLKPRPKWVRHFLNYFAILFGVILAKFVVRGRHHLPNKGPFILALNHFNYADGPFVIYAIRKPINFIVASDQFLKWFDYWAPWLYGIIPANRIRLAPSTIKSSKKALLAKEILLIFPEGTSLSNELRPAKGGVMFLSTTMQVPIVPVSINGKIGDIWSNVLSGVRPKVRINIGKPFGPYSLPKDRSQKETKLAKIGNEVMCRIAALLPDKHHGVYRGNPSINNYREENNL</sequence>
<dbReference type="EC" id="2.3.1.51" evidence="5"/>
<dbReference type="SUPFAM" id="SSF69593">
    <property type="entry name" value="Glycerol-3-phosphate (1)-acyltransferase"/>
    <property type="match status" value="1"/>
</dbReference>